<evidence type="ECO:0008006" key="4">
    <source>
        <dbReference type="Google" id="ProtNLM"/>
    </source>
</evidence>
<accession>A0A9D9E9Z0</accession>
<name>A0A9D9E9Z0_9SPIR</name>
<dbReference type="Proteomes" id="UP000823633">
    <property type="component" value="Unassembled WGS sequence"/>
</dbReference>
<reference evidence="2" key="1">
    <citation type="submission" date="2020-10" db="EMBL/GenBank/DDBJ databases">
        <authorList>
            <person name="Gilroy R."/>
        </authorList>
    </citation>
    <scope>NUCLEOTIDE SEQUENCE</scope>
    <source>
        <strain evidence="2">11167</strain>
    </source>
</reference>
<gene>
    <name evidence="2" type="ORF">IAC42_09920</name>
</gene>
<organism evidence="2 3">
    <name type="scientific">Candidatus Aphodenecus pullistercoris</name>
    <dbReference type="NCBI Taxonomy" id="2840669"/>
    <lineage>
        <taxon>Bacteria</taxon>
        <taxon>Pseudomonadati</taxon>
        <taxon>Spirochaetota</taxon>
        <taxon>Spirochaetia</taxon>
        <taxon>Spirochaetales</taxon>
        <taxon>Candidatus Aphodenecus</taxon>
    </lineage>
</organism>
<dbReference type="AlphaFoldDB" id="A0A9D9E9Z0"/>
<keyword evidence="1" id="KW-0732">Signal</keyword>
<evidence type="ECO:0000313" key="3">
    <source>
        <dbReference type="Proteomes" id="UP000823633"/>
    </source>
</evidence>
<feature type="signal peptide" evidence="1">
    <location>
        <begin position="1"/>
        <end position="19"/>
    </location>
</feature>
<comment type="caution">
    <text evidence="2">The sequence shown here is derived from an EMBL/GenBank/DDBJ whole genome shotgun (WGS) entry which is preliminary data.</text>
</comment>
<evidence type="ECO:0000256" key="1">
    <source>
        <dbReference type="SAM" id="SignalP"/>
    </source>
</evidence>
<sequence length="548" mass="60843">MRRLLGLLIIASLASCLFAAGGVFPISHPVYSEMEALYVLCGNAGLSPSRPWSGKEVSRMLSSLDEASLSVTGKALFNRISSYLEAEEAYLDAGLVLSPEAYWHSNDEDFVTDSQWAYGFNERKPFLSLSLSAGIGPFHTYSELSYGYGRVTNDDVFKSLDEIFGEDFPGVGAIVGADEGSLKIPVESAVYSPSFLFNLPPMDMLEIDIPRRTALLFSFDSIDFGYLRDRMQWGSARIGNFIFDSHVEKMDRLFLKAQSRRFSFDYVIYFPETDWSNANQNDYDGKSRLMFAHMLTLRPIDRLSISISENVMYSFTTAEPGYFNPATIFHNLNNSDTLNALAHLEIVYVPINGLKLYAQGVLDQATAPTEGDSQAAAFGLDAGASYTWGKSRDIFTVALEGAYTSPYLYRRQGVDFIIFNRYSINDPYGKFPIFTFIGFPYGGDAIAAQLEASWQRVGSLSLETRILYILHGEVGLFSPHSSKGNGHAPDIKDWTPTGEVSHNIVASATFRWPFSVSILDFEAFVDLSYLHLGGKDDIQLSFGILAAL</sequence>
<dbReference type="PROSITE" id="PS51257">
    <property type="entry name" value="PROKAR_LIPOPROTEIN"/>
    <property type="match status" value="1"/>
</dbReference>
<evidence type="ECO:0000313" key="2">
    <source>
        <dbReference type="EMBL" id="MBO8444051.1"/>
    </source>
</evidence>
<feature type="chain" id="PRO_5039667633" description="Capsule assembly Wzi family protein" evidence="1">
    <location>
        <begin position="20"/>
        <end position="548"/>
    </location>
</feature>
<dbReference type="EMBL" id="JADIMU010000068">
    <property type="protein sequence ID" value="MBO8444051.1"/>
    <property type="molecule type" value="Genomic_DNA"/>
</dbReference>
<dbReference type="Gene3D" id="2.40.160.130">
    <property type="entry name" value="Capsule assembly protein Wzi"/>
    <property type="match status" value="1"/>
</dbReference>
<dbReference type="InterPro" id="IPR038636">
    <property type="entry name" value="Wzi_sf"/>
</dbReference>
<protein>
    <recommendedName>
        <fullName evidence="4">Capsule assembly Wzi family protein</fullName>
    </recommendedName>
</protein>
<proteinExistence type="predicted"/>
<reference evidence="2" key="2">
    <citation type="journal article" date="2021" name="PeerJ">
        <title>Extensive microbial diversity within the chicken gut microbiome revealed by metagenomics and culture.</title>
        <authorList>
            <person name="Gilroy R."/>
            <person name="Ravi A."/>
            <person name="Getino M."/>
            <person name="Pursley I."/>
            <person name="Horton D.L."/>
            <person name="Alikhan N.F."/>
            <person name="Baker D."/>
            <person name="Gharbi K."/>
            <person name="Hall N."/>
            <person name="Watson M."/>
            <person name="Adriaenssens E.M."/>
            <person name="Foster-Nyarko E."/>
            <person name="Jarju S."/>
            <person name="Secka A."/>
            <person name="Antonio M."/>
            <person name="Oren A."/>
            <person name="Chaudhuri R.R."/>
            <person name="La Ragione R."/>
            <person name="Hildebrand F."/>
            <person name="Pallen M.J."/>
        </authorList>
    </citation>
    <scope>NUCLEOTIDE SEQUENCE</scope>
    <source>
        <strain evidence="2">11167</strain>
    </source>
</reference>